<feature type="transmembrane region" description="Helical" evidence="1">
    <location>
        <begin position="56"/>
        <end position="74"/>
    </location>
</feature>
<comment type="caution">
    <text evidence="2">The sequence shown here is derived from an EMBL/GenBank/DDBJ whole genome shotgun (WGS) entry which is preliminary data.</text>
</comment>
<evidence type="ECO:0000313" key="3">
    <source>
        <dbReference type="Proteomes" id="UP001589898"/>
    </source>
</evidence>
<accession>A0ABV6SSZ5</accession>
<feature type="transmembrane region" description="Helical" evidence="1">
    <location>
        <begin position="32"/>
        <end position="51"/>
    </location>
</feature>
<organism evidence="2 3">
    <name type="scientific">Luteimonas padinae</name>
    <dbReference type="NCBI Taxonomy" id="1714359"/>
    <lineage>
        <taxon>Bacteria</taxon>
        <taxon>Pseudomonadati</taxon>
        <taxon>Pseudomonadota</taxon>
        <taxon>Gammaproteobacteria</taxon>
        <taxon>Lysobacterales</taxon>
        <taxon>Lysobacteraceae</taxon>
        <taxon>Luteimonas</taxon>
    </lineage>
</organism>
<proteinExistence type="predicted"/>
<dbReference type="RefSeq" id="WP_189496050.1">
    <property type="nucleotide sequence ID" value="NZ_BMZT01000004.1"/>
</dbReference>
<evidence type="ECO:0000256" key="1">
    <source>
        <dbReference type="SAM" id="Phobius"/>
    </source>
</evidence>
<keyword evidence="3" id="KW-1185">Reference proteome</keyword>
<protein>
    <recommendedName>
        <fullName evidence="4">DUF4175 domain-containing protein</fullName>
    </recommendedName>
</protein>
<keyword evidence="1" id="KW-0812">Transmembrane</keyword>
<keyword evidence="1" id="KW-1133">Transmembrane helix</keyword>
<sequence length="78" mass="8351">MTIFVLAPLAGAIATLLLYRWSGPDHLTSGWVLGYAGAFIACTLAAAFLVYALRRLLLAVAIFGVTLGVGYLTWNLLH</sequence>
<dbReference type="Proteomes" id="UP001589898">
    <property type="component" value="Unassembled WGS sequence"/>
</dbReference>
<evidence type="ECO:0008006" key="4">
    <source>
        <dbReference type="Google" id="ProtNLM"/>
    </source>
</evidence>
<dbReference type="EMBL" id="JBHLTF010000005">
    <property type="protein sequence ID" value="MFC0716556.1"/>
    <property type="molecule type" value="Genomic_DNA"/>
</dbReference>
<name>A0ABV6SSZ5_9GAMM</name>
<gene>
    <name evidence="2" type="ORF">ACFFFU_02110</name>
</gene>
<evidence type="ECO:0000313" key="2">
    <source>
        <dbReference type="EMBL" id="MFC0716556.1"/>
    </source>
</evidence>
<reference evidence="2 3" key="1">
    <citation type="submission" date="2024-09" db="EMBL/GenBank/DDBJ databases">
        <authorList>
            <person name="Sun Q."/>
            <person name="Mori K."/>
        </authorList>
    </citation>
    <scope>NUCLEOTIDE SEQUENCE [LARGE SCALE GENOMIC DNA]</scope>
    <source>
        <strain evidence="2 3">KCTC 52403</strain>
    </source>
</reference>
<keyword evidence="1" id="KW-0472">Membrane</keyword>